<dbReference type="GO" id="GO:0005634">
    <property type="term" value="C:nucleus"/>
    <property type="evidence" value="ECO:0007669"/>
    <property type="project" value="TreeGrafter"/>
</dbReference>
<dbReference type="PANTHER" id="PTHR10629:SF52">
    <property type="entry name" value="DNA (CYTOSINE-5)-METHYLTRANSFERASE 1"/>
    <property type="match status" value="1"/>
</dbReference>
<dbReference type="Gene3D" id="3.40.50.150">
    <property type="entry name" value="Vaccinia Virus protein VP39"/>
    <property type="match status" value="1"/>
</dbReference>
<dbReference type="PANTHER" id="PTHR10629">
    <property type="entry name" value="CYTOSINE-SPECIFIC METHYLTRANSFERASE"/>
    <property type="match status" value="1"/>
</dbReference>
<dbReference type="InterPro" id="IPR029063">
    <property type="entry name" value="SAM-dependent_MTases_sf"/>
</dbReference>
<dbReference type="GO" id="GO:0003677">
    <property type="term" value="F:DNA binding"/>
    <property type="evidence" value="ECO:0007669"/>
    <property type="project" value="TreeGrafter"/>
</dbReference>
<dbReference type="AlphaFoldDB" id="A0A9P9DCT7"/>
<evidence type="ECO:0000313" key="8">
    <source>
        <dbReference type="EMBL" id="KAH7116783.1"/>
    </source>
</evidence>
<evidence type="ECO:0000256" key="6">
    <source>
        <dbReference type="SAM" id="Coils"/>
    </source>
</evidence>
<organism evidence="8 9">
    <name type="scientific">Dendryphion nanum</name>
    <dbReference type="NCBI Taxonomy" id="256645"/>
    <lineage>
        <taxon>Eukaryota</taxon>
        <taxon>Fungi</taxon>
        <taxon>Dikarya</taxon>
        <taxon>Ascomycota</taxon>
        <taxon>Pezizomycotina</taxon>
        <taxon>Dothideomycetes</taxon>
        <taxon>Pleosporomycetidae</taxon>
        <taxon>Pleosporales</taxon>
        <taxon>Torulaceae</taxon>
        <taxon>Dendryphion</taxon>
    </lineage>
</organism>
<dbReference type="InterPro" id="IPR031303">
    <property type="entry name" value="C5_meth_CS"/>
</dbReference>
<dbReference type="Gene3D" id="3.90.120.10">
    <property type="entry name" value="DNA Methylase, subunit A, domain 2"/>
    <property type="match status" value="1"/>
</dbReference>
<dbReference type="PROSITE" id="PS00095">
    <property type="entry name" value="C5_MTASE_2"/>
    <property type="match status" value="1"/>
</dbReference>
<dbReference type="InterPro" id="IPR050390">
    <property type="entry name" value="C5-Methyltransferase"/>
</dbReference>
<proteinExistence type="inferred from homology"/>
<dbReference type="PROSITE" id="PS51679">
    <property type="entry name" value="SAM_MT_C5"/>
    <property type="match status" value="1"/>
</dbReference>
<feature type="compositionally biased region" description="Low complexity" evidence="7">
    <location>
        <begin position="694"/>
        <end position="707"/>
    </location>
</feature>
<comment type="caution">
    <text evidence="8">The sequence shown here is derived from an EMBL/GenBank/DDBJ whole genome shotgun (WGS) entry which is preliminary data.</text>
</comment>
<dbReference type="Pfam" id="PF00145">
    <property type="entry name" value="DNA_methylase"/>
    <property type="match status" value="1"/>
</dbReference>
<sequence>MALKREVFEIEDDVPQIQSAECGFEFLNIDDSESDSGAVFIDDDSHTNTEADLDPEVIFVKNNPHAASGQPQLQKTHGPTYVESIKWPWTVVKRYRINGIETVVTENDTVELKDTVHRDTQQLNSGDFVRIKQILLNMLTHEVRLRGHRLKRTKYHGPIFDWKLNELVMILRVAEVDQDSPFIQGLEDFSLKDVLRKRDCVVTQKPYPMLSFRENMSQYKMEKDLLKEFLFHQGPLVCRAVHIVYITQTGKDYSGIIRRIYGHEADEIRTSTDPSLSIHSSNECEEDSGCLIDIPVLSATNKRCDHTPSFKEKDSSSKLRPSLPLKNKIYTFGDVFCGAGGASTGASNAGLVIKWGLDHDELAIQAFATNYPQAFTFNIDAHDFPDMKDFRDLLRVDILHLSPPCCYWSPAHTNVGQNDQANFEAIYTVGPILRKVKPRVATLEQTFGLLTSVEHQKNFKLLMYDMLNAGYDVRYKIANMAEYGLPQRRKRLLIIAARRGTPLPPFPKPTHGDAGSGLKRFTSVYDALLPIRCSIASGTATHDEYHQPKQMNHTNKDPYDPHNSMLPGCITTGGGGNYHYSGHRRYTAREMSLFQSFSLTYIFTGSNTEALKQIGNAFPPIMAESMYCVIAQTLEAYDNGLIGAEEEINDLQAHLESKNIRLPEPPKSTVSLLGDCLSSPSQSQTPQSPYRYLHRSVSSSNSSSPSTPRKKSALFSRGNAIEPRKAHVRKAKKRLFFGLFDENDNANANVDGDYDDFVVIDELQPQRKKLRGIDLPLGRRTVREPKVEDEYVVISD</sequence>
<keyword evidence="9" id="KW-1185">Reference proteome</keyword>
<name>A0A9P9DCT7_9PLEO</name>
<evidence type="ECO:0000256" key="7">
    <source>
        <dbReference type="SAM" id="MobiDB-lite"/>
    </source>
</evidence>
<keyword evidence="4 5" id="KW-0949">S-adenosyl-L-methionine</keyword>
<dbReference type="EC" id="2.1.1.37" evidence="1"/>
<feature type="region of interest" description="Disordered" evidence="7">
    <location>
        <begin position="694"/>
        <end position="718"/>
    </location>
</feature>
<dbReference type="GO" id="GO:0032259">
    <property type="term" value="P:methylation"/>
    <property type="evidence" value="ECO:0007669"/>
    <property type="project" value="UniProtKB-KW"/>
</dbReference>
<evidence type="ECO:0000256" key="5">
    <source>
        <dbReference type="PROSITE-ProRule" id="PRU01016"/>
    </source>
</evidence>
<dbReference type="Proteomes" id="UP000700596">
    <property type="component" value="Unassembled WGS sequence"/>
</dbReference>
<dbReference type="EMBL" id="JAGMWT010000014">
    <property type="protein sequence ID" value="KAH7116783.1"/>
    <property type="molecule type" value="Genomic_DNA"/>
</dbReference>
<keyword evidence="3 5" id="KW-0808">Transferase</keyword>
<accession>A0A9P9DCT7</accession>
<feature type="coiled-coil region" evidence="6">
    <location>
        <begin position="634"/>
        <end position="661"/>
    </location>
</feature>
<dbReference type="GO" id="GO:0003886">
    <property type="term" value="F:DNA (cytosine-5-)-methyltransferase activity"/>
    <property type="evidence" value="ECO:0007669"/>
    <property type="project" value="UniProtKB-EC"/>
</dbReference>
<dbReference type="InterPro" id="IPR001525">
    <property type="entry name" value="C5_MeTfrase"/>
</dbReference>
<evidence type="ECO:0000256" key="2">
    <source>
        <dbReference type="ARBA" id="ARBA00022603"/>
    </source>
</evidence>
<dbReference type="PRINTS" id="PR00105">
    <property type="entry name" value="C5METTRFRASE"/>
</dbReference>
<dbReference type="OrthoDB" id="414133at2759"/>
<comment type="similarity">
    <text evidence="5">Belongs to the class I-like SAM-binding methyltransferase superfamily. C5-methyltransferase family.</text>
</comment>
<evidence type="ECO:0000256" key="1">
    <source>
        <dbReference type="ARBA" id="ARBA00011975"/>
    </source>
</evidence>
<protein>
    <recommendedName>
        <fullName evidence="1">DNA (cytosine-5-)-methyltransferase</fullName>
        <ecNumber evidence="1">2.1.1.37</ecNumber>
    </recommendedName>
</protein>
<reference evidence="8" key="1">
    <citation type="journal article" date="2021" name="Nat. Commun.">
        <title>Genetic determinants of endophytism in the Arabidopsis root mycobiome.</title>
        <authorList>
            <person name="Mesny F."/>
            <person name="Miyauchi S."/>
            <person name="Thiergart T."/>
            <person name="Pickel B."/>
            <person name="Atanasova L."/>
            <person name="Karlsson M."/>
            <person name="Huettel B."/>
            <person name="Barry K.W."/>
            <person name="Haridas S."/>
            <person name="Chen C."/>
            <person name="Bauer D."/>
            <person name="Andreopoulos W."/>
            <person name="Pangilinan J."/>
            <person name="LaButti K."/>
            <person name="Riley R."/>
            <person name="Lipzen A."/>
            <person name="Clum A."/>
            <person name="Drula E."/>
            <person name="Henrissat B."/>
            <person name="Kohler A."/>
            <person name="Grigoriev I.V."/>
            <person name="Martin F.M."/>
            <person name="Hacquard S."/>
        </authorList>
    </citation>
    <scope>NUCLEOTIDE SEQUENCE</scope>
    <source>
        <strain evidence="8">MPI-CAGE-CH-0243</strain>
    </source>
</reference>
<evidence type="ECO:0000256" key="4">
    <source>
        <dbReference type="ARBA" id="ARBA00022691"/>
    </source>
</evidence>
<dbReference type="SUPFAM" id="SSF53335">
    <property type="entry name" value="S-adenosyl-L-methionine-dependent methyltransferases"/>
    <property type="match status" value="1"/>
</dbReference>
<feature type="active site" evidence="5">
    <location>
        <position position="405"/>
    </location>
</feature>
<keyword evidence="6" id="KW-0175">Coiled coil</keyword>
<keyword evidence="2 5" id="KW-0489">Methyltransferase</keyword>
<evidence type="ECO:0000313" key="9">
    <source>
        <dbReference type="Proteomes" id="UP000700596"/>
    </source>
</evidence>
<dbReference type="GO" id="GO:0044027">
    <property type="term" value="P:negative regulation of gene expression via chromosomal CpG island methylation"/>
    <property type="evidence" value="ECO:0007669"/>
    <property type="project" value="TreeGrafter"/>
</dbReference>
<gene>
    <name evidence="8" type="ORF">B0J11DRAFT_592794</name>
</gene>
<evidence type="ECO:0000256" key="3">
    <source>
        <dbReference type="ARBA" id="ARBA00022679"/>
    </source>
</evidence>